<keyword evidence="2" id="KW-1185">Reference proteome</keyword>
<evidence type="ECO:0000313" key="2">
    <source>
        <dbReference type="Proteomes" id="UP000188602"/>
    </source>
</evidence>
<dbReference type="AlphaFoldDB" id="A0A1V3JTI3"/>
<organism evidence="1 2">
    <name type="scientific">Rodentibacter myodis</name>
    <dbReference type="NCBI Taxonomy" id="1907939"/>
    <lineage>
        <taxon>Bacteria</taxon>
        <taxon>Pseudomonadati</taxon>
        <taxon>Pseudomonadota</taxon>
        <taxon>Gammaproteobacteria</taxon>
        <taxon>Pasteurellales</taxon>
        <taxon>Pasteurellaceae</taxon>
        <taxon>Rodentibacter</taxon>
    </lineage>
</organism>
<dbReference type="OrthoDB" id="5682419at2"/>
<dbReference type="RefSeq" id="WP_077423124.1">
    <property type="nucleotide sequence ID" value="NZ_MLHQ01000008.1"/>
</dbReference>
<protein>
    <submittedName>
        <fullName evidence="1">Uncharacterized protein</fullName>
    </submittedName>
</protein>
<dbReference type="Proteomes" id="UP000188602">
    <property type="component" value="Unassembled WGS sequence"/>
</dbReference>
<name>A0A1V3JTI3_9PAST</name>
<dbReference type="EMBL" id="MLHQ01000008">
    <property type="protein sequence ID" value="OOF59741.1"/>
    <property type="molecule type" value="Genomic_DNA"/>
</dbReference>
<evidence type="ECO:0000313" key="1">
    <source>
        <dbReference type="EMBL" id="OOF59741.1"/>
    </source>
</evidence>
<comment type="caution">
    <text evidence="1">The sequence shown here is derived from an EMBL/GenBank/DDBJ whole genome shotgun (WGS) entry which is preliminary data.</text>
</comment>
<dbReference type="STRING" id="1907939.BKL49_02840"/>
<accession>A0A1V3JTI3</accession>
<sequence>MKKVLFGSEELTQYYRTMRAKIFEYKLYRAYQFEEDSRFITLTFFNFYRYKKNVKTGKISAYYFNFKANKWCTAKIIDQHRGICNGAIPQKLIDVGKKFCQQLNLLSRSHH</sequence>
<gene>
    <name evidence="1" type="ORF">BKL49_02840</name>
</gene>
<reference evidence="1 2" key="1">
    <citation type="submission" date="2016-10" db="EMBL/GenBank/DDBJ databases">
        <title>Rodentibacter gen. nov. and new species.</title>
        <authorList>
            <person name="Christensen H."/>
        </authorList>
    </citation>
    <scope>NUCLEOTIDE SEQUENCE [LARGE SCALE GENOMIC DNA]</scope>
    <source>
        <strain evidence="1 2">Ac151</strain>
    </source>
</reference>
<proteinExistence type="predicted"/>